<gene>
    <name evidence="1" type="ORF">Cspa_c26670</name>
</gene>
<keyword evidence="2" id="KW-1185">Reference proteome</keyword>
<dbReference type="Proteomes" id="UP000011728">
    <property type="component" value="Chromosome"/>
</dbReference>
<dbReference type="PATRIC" id="fig|931276.5.peg.2676"/>
<name>M1MYE1_9CLOT</name>
<evidence type="ECO:0000313" key="1">
    <source>
        <dbReference type="EMBL" id="AGF56432.1"/>
    </source>
</evidence>
<reference evidence="1 2" key="1">
    <citation type="submission" date="2013-02" db="EMBL/GenBank/DDBJ databases">
        <title>Genome sequence of Clostridium saccharoperbutylacetonicum N1-4(HMT).</title>
        <authorList>
            <person name="Poehlein A."/>
            <person name="Daniel R."/>
        </authorList>
    </citation>
    <scope>NUCLEOTIDE SEQUENCE [LARGE SCALE GENOMIC DNA]</scope>
    <source>
        <strain evidence="2">N1-4(HMT)</strain>
    </source>
</reference>
<dbReference type="RefSeq" id="WP_015392751.1">
    <property type="nucleotide sequence ID" value="NC_020291.1"/>
</dbReference>
<proteinExistence type="predicted"/>
<dbReference type="HOGENOM" id="CLU_2449440_0_0_9"/>
<evidence type="ECO:0000313" key="2">
    <source>
        <dbReference type="Proteomes" id="UP000011728"/>
    </source>
</evidence>
<sequence>MRNLKEIVFNFLRNNQEALLSRENNKYAKKLGIAKTTYKNYKYEFIAMKNNTELAKAKAKENKEKQETIFYKGRLRQKFVFDTSKLSAF</sequence>
<dbReference type="AlphaFoldDB" id="M1MYE1"/>
<protein>
    <submittedName>
        <fullName evidence="1">Uncharacterized protein</fullName>
    </submittedName>
</protein>
<dbReference type="EMBL" id="CP004121">
    <property type="protein sequence ID" value="AGF56432.1"/>
    <property type="molecule type" value="Genomic_DNA"/>
</dbReference>
<organism evidence="1 2">
    <name type="scientific">Clostridium saccharoperbutylacetonicum N1-4(HMT)</name>
    <dbReference type="NCBI Taxonomy" id="931276"/>
    <lineage>
        <taxon>Bacteria</taxon>
        <taxon>Bacillati</taxon>
        <taxon>Bacillota</taxon>
        <taxon>Clostridia</taxon>
        <taxon>Eubacteriales</taxon>
        <taxon>Clostridiaceae</taxon>
        <taxon>Clostridium</taxon>
    </lineage>
</organism>
<accession>M1MYE1</accession>
<dbReference type="KEGG" id="csr:Cspa_c26670"/>